<accession>A0A0F8ZF99</accession>
<keyword evidence="1" id="KW-0812">Transmembrane</keyword>
<comment type="caution">
    <text evidence="2">The sequence shown here is derived from an EMBL/GenBank/DDBJ whole genome shotgun (WGS) entry which is preliminary data.</text>
</comment>
<evidence type="ECO:0000256" key="1">
    <source>
        <dbReference type="SAM" id="Phobius"/>
    </source>
</evidence>
<evidence type="ECO:0000313" key="2">
    <source>
        <dbReference type="EMBL" id="KKK65164.1"/>
    </source>
</evidence>
<keyword evidence="1" id="KW-0472">Membrane</keyword>
<reference evidence="2" key="1">
    <citation type="journal article" date="2015" name="Nature">
        <title>Complex archaea that bridge the gap between prokaryotes and eukaryotes.</title>
        <authorList>
            <person name="Spang A."/>
            <person name="Saw J.H."/>
            <person name="Jorgensen S.L."/>
            <person name="Zaremba-Niedzwiedzka K."/>
            <person name="Martijn J."/>
            <person name="Lind A.E."/>
            <person name="van Eijk R."/>
            <person name="Schleper C."/>
            <person name="Guy L."/>
            <person name="Ettema T.J."/>
        </authorList>
    </citation>
    <scope>NUCLEOTIDE SEQUENCE</scope>
</reference>
<feature type="transmembrane region" description="Helical" evidence="1">
    <location>
        <begin position="16"/>
        <end position="37"/>
    </location>
</feature>
<gene>
    <name evidence="2" type="ORF">LCGC14_2976890</name>
</gene>
<keyword evidence="1" id="KW-1133">Transmembrane helix</keyword>
<protein>
    <submittedName>
        <fullName evidence="2">Uncharacterized protein</fullName>
    </submittedName>
</protein>
<dbReference type="AlphaFoldDB" id="A0A0F8ZF99"/>
<proteinExistence type="predicted"/>
<sequence>MTFFEIVHDLAMSNHFIWALFCAIALLVGFAVGGIYIQEFHLDCSPE</sequence>
<dbReference type="EMBL" id="LAZR01060689">
    <property type="protein sequence ID" value="KKK65164.1"/>
    <property type="molecule type" value="Genomic_DNA"/>
</dbReference>
<name>A0A0F8ZF99_9ZZZZ</name>
<organism evidence="2">
    <name type="scientific">marine sediment metagenome</name>
    <dbReference type="NCBI Taxonomy" id="412755"/>
    <lineage>
        <taxon>unclassified sequences</taxon>
        <taxon>metagenomes</taxon>
        <taxon>ecological metagenomes</taxon>
    </lineage>
</organism>